<accession>A0A410WRI7</accession>
<evidence type="ECO:0000313" key="2">
    <source>
        <dbReference type="EMBL" id="QAV16930.1"/>
    </source>
</evidence>
<keyword evidence="4" id="KW-1185">Reference proteome</keyword>
<protein>
    <submittedName>
        <fullName evidence="2">Uncharacterized protein</fullName>
    </submittedName>
</protein>
<dbReference type="EMBL" id="CP026520">
    <property type="protein sequence ID" value="QAV16930.1"/>
    <property type="molecule type" value="Genomic_DNA"/>
</dbReference>
<reference evidence="2 3" key="1">
    <citation type="submission" date="2018-01" db="EMBL/GenBank/DDBJ databases">
        <title>The whole genome sequencing and assembly of Paenibacillus chitinolyticus KCCM 41400 strain.</title>
        <authorList>
            <person name="Kim J.-Y."/>
            <person name="Park M.-K."/>
            <person name="Lee Y.-J."/>
            <person name="Yi H."/>
            <person name="Bahn Y.-S."/>
            <person name="Kim J.F."/>
            <person name="Lee D.-W."/>
        </authorList>
    </citation>
    <scope>NUCLEOTIDE SEQUENCE [LARGE SCALE GENOMIC DNA]</scope>
    <source>
        <strain evidence="2 3">KCCM 41400</strain>
    </source>
</reference>
<dbReference type="RefSeq" id="WP_042232044.1">
    <property type="nucleotide sequence ID" value="NZ_CP026520.1"/>
</dbReference>
<dbReference type="AlphaFoldDB" id="A0A410WRI7"/>
<dbReference type="GeneID" id="95374017"/>
<organism evidence="2 3">
    <name type="scientific">Paenibacillus chitinolyticus</name>
    <dbReference type="NCBI Taxonomy" id="79263"/>
    <lineage>
        <taxon>Bacteria</taxon>
        <taxon>Bacillati</taxon>
        <taxon>Bacillota</taxon>
        <taxon>Bacilli</taxon>
        <taxon>Bacillales</taxon>
        <taxon>Paenibacillaceae</taxon>
        <taxon>Paenibacillus</taxon>
    </lineage>
</organism>
<dbReference type="Proteomes" id="UP000288943">
    <property type="component" value="Chromosome"/>
</dbReference>
<dbReference type="KEGG" id="pchi:PC41400_04195"/>
<evidence type="ECO:0000313" key="3">
    <source>
        <dbReference type="Proteomes" id="UP000288943"/>
    </source>
</evidence>
<name>A0A410WRI7_9BACL</name>
<dbReference type="OrthoDB" id="2064333at2"/>
<dbReference type="Proteomes" id="UP001527202">
    <property type="component" value="Unassembled WGS sequence"/>
</dbReference>
<proteinExistence type="predicted"/>
<evidence type="ECO:0000313" key="1">
    <source>
        <dbReference type="EMBL" id="MCY9598898.1"/>
    </source>
</evidence>
<sequence length="211" mass="24584">MSRRMDKEAALEDFLEKHIFGKWQEDLMTVDAVYQEHRQRIEEEFLAAFDAVCGQAAELQAKGCKGAIRYIYFSLMRTSVMENSPCYRIEAYDENWLTDTADCRSEWRADFIFAPLFRRMEELEETKKSYVRRVTSADLDRIKQIEAVKYHLLTVEFMRNMVPQLLVCKNYQQMDKFPEIALLAGEYRDECQLLHGSLESKSGASGEALSG</sequence>
<gene>
    <name evidence="1" type="ORF">M5X16_24375</name>
    <name evidence="2" type="ORF">PC41400_04195</name>
</gene>
<evidence type="ECO:0000313" key="4">
    <source>
        <dbReference type="Proteomes" id="UP001527202"/>
    </source>
</evidence>
<reference evidence="1 4" key="2">
    <citation type="submission" date="2022-05" db="EMBL/GenBank/DDBJ databases">
        <title>Genome Sequencing of Bee-Associated Microbes.</title>
        <authorList>
            <person name="Dunlap C."/>
        </authorList>
    </citation>
    <scope>NUCLEOTIDE SEQUENCE [LARGE SCALE GENOMIC DNA]</scope>
    <source>
        <strain evidence="1 4">NRRL B-23120</strain>
    </source>
</reference>
<dbReference type="EMBL" id="JAMDMJ010000036">
    <property type="protein sequence ID" value="MCY9598898.1"/>
    <property type="molecule type" value="Genomic_DNA"/>
</dbReference>